<dbReference type="Pfam" id="PF13439">
    <property type="entry name" value="Glyco_transf_4"/>
    <property type="match status" value="1"/>
</dbReference>
<name>A0A1F5EJL8_9BACT</name>
<dbReference type="GO" id="GO:0016757">
    <property type="term" value="F:glycosyltransferase activity"/>
    <property type="evidence" value="ECO:0007669"/>
    <property type="project" value="InterPro"/>
</dbReference>
<comment type="caution">
    <text evidence="3">The sequence shown here is derived from an EMBL/GenBank/DDBJ whole genome shotgun (WGS) entry which is preliminary data.</text>
</comment>
<dbReference type="InterPro" id="IPR028098">
    <property type="entry name" value="Glyco_trans_4-like_N"/>
</dbReference>
<dbReference type="EMBL" id="MFAC01000006">
    <property type="protein sequence ID" value="OGD67588.1"/>
    <property type="molecule type" value="Genomic_DNA"/>
</dbReference>
<dbReference type="InterPro" id="IPR001296">
    <property type="entry name" value="Glyco_trans_1"/>
</dbReference>
<gene>
    <name evidence="3" type="ORF">A2Z61_01365</name>
</gene>
<evidence type="ECO:0008006" key="5">
    <source>
        <dbReference type="Google" id="ProtNLM"/>
    </source>
</evidence>
<dbReference type="PANTHER" id="PTHR45947:SF3">
    <property type="entry name" value="SULFOQUINOVOSYL TRANSFERASE SQD2"/>
    <property type="match status" value="1"/>
</dbReference>
<organism evidence="3 4">
    <name type="scientific">Candidatus Campbellbacteria bacterium RIFCSPLOWO2_02_35_12</name>
    <dbReference type="NCBI Taxonomy" id="1797580"/>
    <lineage>
        <taxon>Bacteria</taxon>
        <taxon>Candidatus Campbelliibacteriota</taxon>
    </lineage>
</organism>
<evidence type="ECO:0000313" key="4">
    <source>
        <dbReference type="Proteomes" id="UP000186029"/>
    </source>
</evidence>
<evidence type="ECO:0000313" key="3">
    <source>
        <dbReference type="EMBL" id="OGD67588.1"/>
    </source>
</evidence>
<reference evidence="3 4" key="1">
    <citation type="journal article" date="2016" name="Nat. Commun.">
        <title>Thousands of microbial genomes shed light on interconnected biogeochemical processes in an aquifer system.</title>
        <authorList>
            <person name="Anantharaman K."/>
            <person name="Brown C.T."/>
            <person name="Hug L.A."/>
            <person name="Sharon I."/>
            <person name="Castelle C.J."/>
            <person name="Probst A.J."/>
            <person name="Thomas B.C."/>
            <person name="Singh A."/>
            <person name="Wilkins M.J."/>
            <person name="Karaoz U."/>
            <person name="Brodie E.L."/>
            <person name="Williams K.H."/>
            <person name="Hubbard S.S."/>
            <person name="Banfield J.F."/>
        </authorList>
    </citation>
    <scope>NUCLEOTIDE SEQUENCE [LARGE SCALE GENOMIC DNA]</scope>
</reference>
<dbReference type="Pfam" id="PF00534">
    <property type="entry name" value="Glycos_transf_1"/>
    <property type="match status" value="1"/>
</dbReference>
<dbReference type="PANTHER" id="PTHR45947">
    <property type="entry name" value="SULFOQUINOVOSYL TRANSFERASE SQD2"/>
    <property type="match status" value="1"/>
</dbReference>
<dbReference type="AlphaFoldDB" id="A0A1F5EJL8"/>
<evidence type="ECO:0000259" key="1">
    <source>
        <dbReference type="Pfam" id="PF00534"/>
    </source>
</evidence>
<dbReference type="STRING" id="1797580.A2Z61_01365"/>
<dbReference type="InterPro" id="IPR050194">
    <property type="entry name" value="Glycosyltransferase_grp1"/>
</dbReference>
<dbReference type="CDD" id="cd03801">
    <property type="entry name" value="GT4_PimA-like"/>
    <property type="match status" value="1"/>
</dbReference>
<feature type="domain" description="Glycosyl transferase family 1" evidence="1">
    <location>
        <begin position="192"/>
        <end position="356"/>
    </location>
</feature>
<accession>A0A1F5EJL8</accession>
<dbReference type="Gene3D" id="3.40.50.2000">
    <property type="entry name" value="Glycogen Phosphorylase B"/>
    <property type="match status" value="2"/>
</dbReference>
<evidence type="ECO:0000259" key="2">
    <source>
        <dbReference type="Pfam" id="PF13439"/>
    </source>
</evidence>
<dbReference type="SUPFAM" id="SSF53756">
    <property type="entry name" value="UDP-Glycosyltransferase/glycogen phosphorylase"/>
    <property type="match status" value="1"/>
</dbReference>
<sequence length="380" mass="43444">MKRILIFSTAYSPFMGGAEIAAKEITDRLERGDFMFDMITLRFNRTLPKFKKIGNINVYRISSTKLMFPFAAYFKAIFLNRKNKYDIVWSMMAGRGGFAALFFKLTNKKVKFLLTLQEGDAKSYPKERAGILWFAVGGLFKKVFTKADFIQVISKYLGGWAREMGYKGEIEIVPNGADIKRFENRESETKNQKLRKELGIEKNEKVIITTSRLVEKNAIDTIIRALSFLHGNYKLLIAGSGELFYKLRKLTNELRLTKRVLFLGNIEHNELPQYLHISDVFVRPSLSEGMGNSFIEAMAAGVPVIATKVGGITDFLKDGETGLFCGTDDPKGISEKIELLIKNDELRERIIKKAKQIVSEKYDWNLITKNMKENVFEKML</sequence>
<proteinExistence type="predicted"/>
<dbReference type="Proteomes" id="UP000186029">
    <property type="component" value="Unassembled WGS sequence"/>
</dbReference>
<protein>
    <recommendedName>
        <fullName evidence="5">Glycosyl transferase family 1 domain-containing protein</fullName>
    </recommendedName>
</protein>
<feature type="domain" description="Glycosyltransferase subfamily 4-like N-terminal" evidence="2">
    <location>
        <begin position="15"/>
        <end position="181"/>
    </location>
</feature>